<sequence length="87" mass="9473">MIGFTEWRLPGDAPRPYGTALDDKGRLWIADTGVIPNHILGFDTATEKFISATEVPSGGNVRHMMFNKADGSFWFGVDAGYLAQGNP</sequence>
<dbReference type="Proteomes" id="UP000535937">
    <property type="component" value="Unassembled WGS sequence"/>
</dbReference>
<keyword evidence="1" id="KW-0456">Lyase</keyword>
<comment type="caution">
    <text evidence="1">The sequence shown here is derived from an EMBL/GenBank/DDBJ whole genome shotgun (WGS) entry which is preliminary data.</text>
</comment>
<evidence type="ECO:0000313" key="2">
    <source>
        <dbReference type="Proteomes" id="UP000535937"/>
    </source>
</evidence>
<proteinExistence type="predicted"/>
<name>A0A7W4Z8T7_9GAMM</name>
<dbReference type="InterPro" id="IPR015943">
    <property type="entry name" value="WD40/YVTN_repeat-like_dom_sf"/>
</dbReference>
<dbReference type="GO" id="GO:0016829">
    <property type="term" value="F:lyase activity"/>
    <property type="evidence" value="ECO:0007669"/>
    <property type="project" value="UniProtKB-KW"/>
</dbReference>
<evidence type="ECO:0000313" key="1">
    <source>
        <dbReference type="EMBL" id="MBB3060927.1"/>
    </source>
</evidence>
<gene>
    <name evidence="1" type="ORF">FHS09_001747</name>
</gene>
<dbReference type="SUPFAM" id="SSF63829">
    <property type="entry name" value="Calcium-dependent phosphotriesterase"/>
    <property type="match status" value="1"/>
</dbReference>
<organism evidence="1 2">
    <name type="scientific">Microbulbifer rhizosphaerae</name>
    <dbReference type="NCBI Taxonomy" id="1562603"/>
    <lineage>
        <taxon>Bacteria</taxon>
        <taxon>Pseudomonadati</taxon>
        <taxon>Pseudomonadota</taxon>
        <taxon>Gammaproteobacteria</taxon>
        <taxon>Cellvibrionales</taxon>
        <taxon>Microbulbiferaceae</taxon>
        <taxon>Microbulbifer</taxon>
    </lineage>
</organism>
<keyword evidence="2" id="KW-1185">Reference proteome</keyword>
<protein>
    <submittedName>
        <fullName evidence="1">Streptogramin lyase</fullName>
    </submittedName>
</protein>
<dbReference type="AlphaFoldDB" id="A0A7W4Z8T7"/>
<reference evidence="1 2" key="1">
    <citation type="submission" date="2020-08" db="EMBL/GenBank/DDBJ databases">
        <title>Genomic Encyclopedia of Type Strains, Phase III (KMG-III): the genomes of soil and plant-associated and newly described type strains.</title>
        <authorList>
            <person name="Whitman W."/>
        </authorList>
    </citation>
    <scope>NUCLEOTIDE SEQUENCE [LARGE SCALE GENOMIC DNA]</scope>
    <source>
        <strain evidence="1 2">CECT 8799</strain>
    </source>
</reference>
<dbReference type="RefSeq" id="WP_183458778.1">
    <property type="nucleotide sequence ID" value="NZ_JACHWZ010000006.1"/>
</dbReference>
<accession>A0A7W4Z8T7</accession>
<dbReference type="EMBL" id="JACHWZ010000006">
    <property type="protein sequence ID" value="MBB3060927.1"/>
    <property type="molecule type" value="Genomic_DNA"/>
</dbReference>
<dbReference type="Gene3D" id="2.130.10.10">
    <property type="entry name" value="YVTN repeat-like/Quinoprotein amine dehydrogenase"/>
    <property type="match status" value="1"/>
</dbReference>